<feature type="transmembrane region" description="Helical" evidence="1">
    <location>
        <begin position="88"/>
        <end position="108"/>
    </location>
</feature>
<organism evidence="2 3">
    <name type="scientific">Actinoplanes couchii</name>
    <dbReference type="NCBI Taxonomy" id="403638"/>
    <lineage>
        <taxon>Bacteria</taxon>
        <taxon>Bacillati</taxon>
        <taxon>Actinomycetota</taxon>
        <taxon>Actinomycetes</taxon>
        <taxon>Micromonosporales</taxon>
        <taxon>Micromonosporaceae</taxon>
        <taxon>Actinoplanes</taxon>
    </lineage>
</organism>
<dbReference type="RefSeq" id="WP_203808708.1">
    <property type="nucleotide sequence ID" value="NZ_BAAAQE010000094.1"/>
</dbReference>
<sequence length="393" mass="43370">MDWPRIALAFALPSIIALATFIVLAVQILLLLFFETRIASAVLDKKPLDFILAMFAVSLSSQYVREIAGPLLAAFYPEDARESTEQSFVFGIAAVSIFHSLVAFHYSISRVTAFKRRSLLVFPEEVYEKDPATVRQLWIKIFCLIGLTSMVLAAVFHSSMYSLTGLHAWSANANVTVLYLLGMAVVAYCMQPIREAILRFPSSLVLIAKINQIIAQNAKPIEVRRSLSTRKSDPISWARKELLHVSRMLERLARQEDSVSGPDAPHPIAAIYRATADEVRQYCSSPKSIEGAIPATLITTLKMTQGFMITGDATWRKQLIKRLQVFDEDGAPRTLKTAPAAGTTLRTATSGARLLDRSLVWLQSRWAAILAVIAIIAFAFGAIDIETLLGVSA</sequence>
<name>A0ABQ3XRE7_9ACTN</name>
<comment type="caution">
    <text evidence="2">The sequence shown here is derived from an EMBL/GenBank/DDBJ whole genome shotgun (WGS) entry which is preliminary data.</text>
</comment>
<keyword evidence="1" id="KW-1133">Transmembrane helix</keyword>
<reference evidence="2 3" key="1">
    <citation type="submission" date="2021-01" db="EMBL/GenBank/DDBJ databases">
        <title>Whole genome shotgun sequence of Actinoplanes couchii NBRC 106145.</title>
        <authorList>
            <person name="Komaki H."/>
            <person name="Tamura T."/>
        </authorList>
    </citation>
    <scope>NUCLEOTIDE SEQUENCE [LARGE SCALE GENOMIC DNA]</scope>
    <source>
        <strain evidence="2 3">NBRC 106145</strain>
    </source>
</reference>
<feature type="transmembrane region" description="Helical" evidence="1">
    <location>
        <begin position="6"/>
        <end position="34"/>
    </location>
</feature>
<proteinExistence type="predicted"/>
<gene>
    <name evidence="2" type="ORF">Aco03nite_094930</name>
</gene>
<evidence type="ECO:0000256" key="1">
    <source>
        <dbReference type="SAM" id="Phobius"/>
    </source>
</evidence>
<feature type="transmembrane region" description="Helical" evidence="1">
    <location>
        <begin position="168"/>
        <end position="190"/>
    </location>
</feature>
<feature type="transmembrane region" description="Helical" evidence="1">
    <location>
        <begin position="137"/>
        <end position="156"/>
    </location>
</feature>
<evidence type="ECO:0008006" key="4">
    <source>
        <dbReference type="Google" id="ProtNLM"/>
    </source>
</evidence>
<dbReference type="EMBL" id="BOMG01000118">
    <property type="protein sequence ID" value="GID61089.1"/>
    <property type="molecule type" value="Genomic_DNA"/>
</dbReference>
<dbReference type="Proteomes" id="UP000612282">
    <property type="component" value="Unassembled WGS sequence"/>
</dbReference>
<accession>A0ABQ3XRE7</accession>
<protein>
    <recommendedName>
        <fullName evidence="4">Integral membrane protein</fullName>
    </recommendedName>
</protein>
<evidence type="ECO:0000313" key="2">
    <source>
        <dbReference type="EMBL" id="GID61089.1"/>
    </source>
</evidence>
<feature type="transmembrane region" description="Helical" evidence="1">
    <location>
        <begin position="366"/>
        <end position="383"/>
    </location>
</feature>
<keyword evidence="3" id="KW-1185">Reference proteome</keyword>
<keyword evidence="1" id="KW-0472">Membrane</keyword>
<keyword evidence="1" id="KW-0812">Transmembrane</keyword>
<evidence type="ECO:0000313" key="3">
    <source>
        <dbReference type="Proteomes" id="UP000612282"/>
    </source>
</evidence>